<accession>A0A4Z2E7Z5</accession>
<dbReference type="AlphaFoldDB" id="A0A4Z2E7Z5"/>
<dbReference type="Proteomes" id="UP000314294">
    <property type="component" value="Unassembled WGS sequence"/>
</dbReference>
<keyword evidence="2" id="KW-1185">Reference proteome</keyword>
<evidence type="ECO:0000313" key="2">
    <source>
        <dbReference type="Proteomes" id="UP000314294"/>
    </source>
</evidence>
<proteinExistence type="predicted"/>
<evidence type="ECO:0000313" key="1">
    <source>
        <dbReference type="EMBL" id="TNN24909.1"/>
    </source>
</evidence>
<comment type="caution">
    <text evidence="1">The sequence shown here is derived from an EMBL/GenBank/DDBJ whole genome shotgun (WGS) entry which is preliminary data.</text>
</comment>
<reference evidence="1 2" key="1">
    <citation type="submission" date="2019-03" db="EMBL/GenBank/DDBJ databases">
        <title>First draft genome of Liparis tanakae, snailfish: a comprehensive survey of snailfish specific genes.</title>
        <authorList>
            <person name="Kim W."/>
            <person name="Song I."/>
            <person name="Jeong J.-H."/>
            <person name="Kim D."/>
            <person name="Kim S."/>
            <person name="Ryu S."/>
            <person name="Song J.Y."/>
            <person name="Lee S.K."/>
        </authorList>
    </citation>
    <scope>NUCLEOTIDE SEQUENCE [LARGE SCALE GENOMIC DNA]</scope>
    <source>
        <tissue evidence="1">Muscle</tissue>
    </source>
</reference>
<organism evidence="1 2">
    <name type="scientific">Liparis tanakae</name>
    <name type="common">Tanaka's snailfish</name>
    <dbReference type="NCBI Taxonomy" id="230148"/>
    <lineage>
        <taxon>Eukaryota</taxon>
        <taxon>Metazoa</taxon>
        <taxon>Chordata</taxon>
        <taxon>Craniata</taxon>
        <taxon>Vertebrata</taxon>
        <taxon>Euteleostomi</taxon>
        <taxon>Actinopterygii</taxon>
        <taxon>Neopterygii</taxon>
        <taxon>Teleostei</taxon>
        <taxon>Neoteleostei</taxon>
        <taxon>Acanthomorphata</taxon>
        <taxon>Eupercaria</taxon>
        <taxon>Perciformes</taxon>
        <taxon>Cottioidei</taxon>
        <taxon>Cottales</taxon>
        <taxon>Liparidae</taxon>
        <taxon>Liparis</taxon>
    </lineage>
</organism>
<sequence>MWNRLRKSRVPEPLKDLTAHRYLEWHLLIAVGWRNKWSPLLLMDLCKRRPASRWRRGASQLVTI</sequence>
<name>A0A4Z2E7Z5_9TELE</name>
<gene>
    <name evidence="1" type="ORF">EYF80_064965</name>
</gene>
<protein>
    <submittedName>
        <fullName evidence="1">Uncharacterized protein</fullName>
    </submittedName>
</protein>
<dbReference type="EMBL" id="SRLO01013963">
    <property type="protein sequence ID" value="TNN24909.1"/>
    <property type="molecule type" value="Genomic_DNA"/>
</dbReference>